<protein>
    <submittedName>
        <fullName evidence="14">Calreticulin-2-like</fullName>
    </submittedName>
</protein>
<evidence type="ECO:0000256" key="6">
    <source>
        <dbReference type="ARBA" id="ARBA00022737"/>
    </source>
</evidence>
<dbReference type="PROSITE" id="PS00805">
    <property type="entry name" value="CALRETICULIN_REPEAT"/>
    <property type="match status" value="1"/>
</dbReference>
<dbReference type="Gene3D" id="2.60.120.200">
    <property type="match status" value="1"/>
</dbReference>
<dbReference type="GO" id="GO:0005509">
    <property type="term" value="F:calcium ion binding"/>
    <property type="evidence" value="ECO:0007669"/>
    <property type="project" value="InterPro"/>
</dbReference>
<dbReference type="PANTHER" id="PTHR11073">
    <property type="entry name" value="CALRETICULIN AND CALNEXIN"/>
    <property type="match status" value="1"/>
</dbReference>
<sequence>MAAALREAIDEYYQYFGAGDSVTLYAADDRFPLGFLGSFEKKLAEESWSLTLDPEFEVCFLLVYPEDKKPDGYDDIPDTDAKKPEDWDDEEDGEWTAPTIPNPEYMGEWKPKQIKNPNYKGKWEAPEIDNLVRTADFKDNPELYVFPKLKYVGIELWQVKSGSLFDNVLICDDPDYAKKLADETWGKLKDARAEKAAFDEIEKKKEEEESKDAPAETDVLN</sequence>
<dbReference type="AlphaFoldDB" id="A0A9W3CQG4"/>
<evidence type="ECO:0000313" key="13">
    <source>
        <dbReference type="Proteomes" id="UP000504610"/>
    </source>
</evidence>
<dbReference type="GO" id="GO:0051082">
    <property type="term" value="F:unfolded protein binding"/>
    <property type="evidence" value="ECO:0007669"/>
    <property type="project" value="InterPro"/>
</dbReference>
<dbReference type="OrthoDB" id="1728707at2759"/>
<keyword evidence="4" id="KW-0732">Signal</keyword>
<accession>A0A9W3CQG4</accession>
<proteinExistence type="inferred from homology"/>
<keyword evidence="13" id="KW-1185">Reference proteome</keyword>
<dbReference type="SUPFAM" id="SSF63887">
    <property type="entry name" value="P-domain of calnexin/calreticulin"/>
    <property type="match status" value="1"/>
</dbReference>
<evidence type="ECO:0000256" key="4">
    <source>
        <dbReference type="ARBA" id="ARBA00022729"/>
    </source>
</evidence>
<feature type="region of interest" description="Disordered" evidence="12">
    <location>
        <begin position="201"/>
        <end position="221"/>
    </location>
</feature>
<dbReference type="GO" id="GO:0006457">
    <property type="term" value="P:protein folding"/>
    <property type="evidence" value="ECO:0007669"/>
    <property type="project" value="InterPro"/>
</dbReference>
<evidence type="ECO:0000256" key="9">
    <source>
        <dbReference type="ARBA" id="ARBA00022837"/>
    </source>
</evidence>
<dbReference type="KEGG" id="rsz:108819609"/>
<evidence type="ECO:0000256" key="5">
    <source>
        <dbReference type="ARBA" id="ARBA00022734"/>
    </source>
</evidence>
<feature type="compositionally biased region" description="Basic and acidic residues" evidence="12">
    <location>
        <begin position="201"/>
        <end position="214"/>
    </location>
</feature>
<organism evidence="13 14">
    <name type="scientific">Raphanus sativus</name>
    <name type="common">Radish</name>
    <name type="synonym">Raphanus raphanistrum var. sativus</name>
    <dbReference type="NCBI Taxonomy" id="3726"/>
    <lineage>
        <taxon>Eukaryota</taxon>
        <taxon>Viridiplantae</taxon>
        <taxon>Streptophyta</taxon>
        <taxon>Embryophyta</taxon>
        <taxon>Tracheophyta</taxon>
        <taxon>Spermatophyta</taxon>
        <taxon>Magnoliopsida</taxon>
        <taxon>eudicotyledons</taxon>
        <taxon>Gunneridae</taxon>
        <taxon>Pentapetalae</taxon>
        <taxon>rosids</taxon>
        <taxon>malvids</taxon>
        <taxon>Brassicales</taxon>
        <taxon>Brassicaceae</taxon>
        <taxon>Brassiceae</taxon>
        <taxon>Raphanus</taxon>
    </lineage>
</organism>
<keyword evidence="9" id="KW-0106">Calcium</keyword>
<keyword evidence="3" id="KW-0479">Metal-binding</keyword>
<dbReference type="FunFam" id="2.10.250.10:FF:000002">
    <property type="entry name" value="Calreticulin"/>
    <property type="match status" value="1"/>
</dbReference>
<comment type="subcellular location">
    <subcellularLocation>
        <location evidence="1">Endoplasmic reticulum lumen</location>
    </subcellularLocation>
</comment>
<evidence type="ECO:0000256" key="7">
    <source>
        <dbReference type="ARBA" id="ARBA00022824"/>
    </source>
</evidence>
<keyword evidence="7 11" id="KW-0256">Endoplasmic reticulum</keyword>
<evidence type="ECO:0000256" key="11">
    <source>
        <dbReference type="RuleBase" id="RU362126"/>
    </source>
</evidence>
<evidence type="ECO:0000256" key="10">
    <source>
        <dbReference type="ARBA" id="ARBA00023186"/>
    </source>
</evidence>
<name>A0A9W3CQG4_RAPSA</name>
<dbReference type="Gene3D" id="2.10.250.10">
    <property type="entry name" value="Calreticulin/calnexin, P domain"/>
    <property type="match status" value="1"/>
</dbReference>
<dbReference type="RefSeq" id="XP_056853857.1">
    <property type="nucleotide sequence ID" value="XM_056997877.1"/>
</dbReference>
<dbReference type="InterPro" id="IPR018124">
    <property type="entry name" value="Calret/calnex_CS"/>
</dbReference>
<evidence type="ECO:0000313" key="14">
    <source>
        <dbReference type="RefSeq" id="XP_056853857.1"/>
    </source>
</evidence>
<evidence type="ECO:0000256" key="12">
    <source>
        <dbReference type="SAM" id="MobiDB-lite"/>
    </source>
</evidence>
<feature type="region of interest" description="Disordered" evidence="12">
    <location>
        <begin position="71"/>
        <end position="108"/>
    </location>
</feature>
<dbReference type="InterPro" id="IPR001580">
    <property type="entry name" value="Calret/calnex"/>
</dbReference>
<keyword evidence="10 11" id="KW-0143">Chaperone</keyword>
<dbReference type="GO" id="GO:0005788">
    <property type="term" value="C:endoplasmic reticulum lumen"/>
    <property type="evidence" value="ECO:0007669"/>
    <property type="project" value="UniProtKB-SubCell"/>
</dbReference>
<evidence type="ECO:0000256" key="3">
    <source>
        <dbReference type="ARBA" id="ARBA00022723"/>
    </source>
</evidence>
<reference evidence="14" key="1">
    <citation type="submission" date="2025-08" db="UniProtKB">
        <authorList>
            <consortium name="RefSeq"/>
        </authorList>
    </citation>
    <scope>IDENTIFICATION</scope>
    <source>
        <tissue evidence="14">Leaf</tissue>
    </source>
</reference>
<dbReference type="InterPro" id="IPR009033">
    <property type="entry name" value="Calreticulin/calnexin_P_dom_sf"/>
</dbReference>
<dbReference type="PANTHER" id="PTHR11073:SF25">
    <property type="entry name" value="CALRETICULIN-2"/>
    <property type="match status" value="1"/>
</dbReference>
<evidence type="ECO:0000256" key="1">
    <source>
        <dbReference type="ARBA" id="ARBA00004319"/>
    </source>
</evidence>
<dbReference type="Proteomes" id="UP000504610">
    <property type="component" value="Unplaced"/>
</dbReference>
<dbReference type="GO" id="GO:0030246">
    <property type="term" value="F:carbohydrate binding"/>
    <property type="evidence" value="ECO:0007669"/>
    <property type="project" value="UniProtKB-KW"/>
</dbReference>
<keyword evidence="8" id="KW-0862">Zinc</keyword>
<dbReference type="GeneID" id="108819609"/>
<dbReference type="GO" id="GO:0005789">
    <property type="term" value="C:endoplasmic reticulum membrane"/>
    <property type="evidence" value="ECO:0007669"/>
    <property type="project" value="TreeGrafter"/>
</dbReference>
<keyword evidence="5" id="KW-0430">Lectin</keyword>
<comment type="similarity">
    <text evidence="2 11">Belongs to the calreticulin family.</text>
</comment>
<dbReference type="GO" id="GO:0036503">
    <property type="term" value="P:ERAD pathway"/>
    <property type="evidence" value="ECO:0007669"/>
    <property type="project" value="TreeGrafter"/>
</dbReference>
<evidence type="ECO:0000256" key="2">
    <source>
        <dbReference type="ARBA" id="ARBA00010983"/>
    </source>
</evidence>
<dbReference type="Pfam" id="PF00262">
    <property type="entry name" value="Calreticulin"/>
    <property type="match status" value="1"/>
</dbReference>
<keyword evidence="6" id="KW-0677">Repeat</keyword>
<gene>
    <name evidence="14" type="primary">LOC108819609</name>
</gene>
<dbReference type="PRINTS" id="PR00626">
    <property type="entry name" value="CALRETICULIN"/>
</dbReference>
<evidence type="ECO:0000256" key="8">
    <source>
        <dbReference type="ARBA" id="ARBA00022833"/>
    </source>
</evidence>